<dbReference type="EMBL" id="NKLP01000056">
    <property type="protein sequence ID" value="TDN32829.1"/>
    <property type="molecule type" value="Genomic_DNA"/>
</dbReference>
<evidence type="ECO:0000313" key="3">
    <source>
        <dbReference type="EMBL" id="TDN29479.1"/>
    </source>
</evidence>
<proteinExistence type="predicted"/>
<gene>
    <name evidence="5" type="ORF">CEE75_03480</name>
    <name evidence="4" type="ORF">CEE75_10530</name>
    <name evidence="3" type="ORF">CEE75_10705</name>
    <name evidence="2" type="ORF">CEE75_12875</name>
    <name evidence="1" type="ORF">F8251_09115</name>
</gene>
<name>A0A4R6CR03_9LACO</name>
<sequence length="42" mass="4575">MTNSNSSISKHYHQLTSVQRGQIQAMLDSGITSRTVIAQEVG</sequence>
<accession>A0A4R6CR03</accession>
<evidence type="ECO:0000313" key="1">
    <source>
        <dbReference type="EMBL" id="KAB1970320.1"/>
    </source>
</evidence>
<evidence type="ECO:0000313" key="5">
    <source>
        <dbReference type="EMBL" id="TDN32829.1"/>
    </source>
</evidence>
<dbReference type="EMBL" id="NKLP01000283">
    <property type="protein sequence ID" value="TDN28522.1"/>
    <property type="molecule type" value="Genomic_DNA"/>
</dbReference>
<reference evidence="1 7" key="2">
    <citation type="submission" date="2019-09" db="EMBL/GenBank/DDBJ databases">
        <title>Investigation of probiotic properties of different lactic acid bacteria.</title>
        <authorList>
            <person name="Jaomanjaka F."/>
            <person name="Blanc P."/>
        </authorList>
    </citation>
    <scope>NUCLEOTIDE SEQUENCE [LARGE SCALE GENOMIC DNA]</scope>
    <source>
        <strain evidence="1 7">BIO6272</strain>
    </source>
</reference>
<protein>
    <submittedName>
        <fullName evidence="1 4">Transposase</fullName>
    </submittedName>
</protein>
<dbReference type="Proteomes" id="UP000295195">
    <property type="component" value="Unassembled WGS sequence"/>
</dbReference>
<evidence type="ECO:0000313" key="2">
    <source>
        <dbReference type="EMBL" id="TDN28522.1"/>
    </source>
</evidence>
<comment type="caution">
    <text evidence="4">The sequence shown here is derived from an EMBL/GenBank/DDBJ whole genome shotgun (WGS) entry which is preliminary data.</text>
</comment>
<dbReference type="EMBL" id="WBOB01000067">
    <property type="protein sequence ID" value="KAB1970320.1"/>
    <property type="molecule type" value="Genomic_DNA"/>
</dbReference>
<dbReference type="Proteomes" id="UP000430323">
    <property type="component" value="Unassembled WGS sequence"/>
</dbReference>
<feature type="non-terminal residue" evidence="4">
    <location>
        <position position="42"/>
    </location>
</feature>
<dbReference type="EMBL" id="NKLP01000196">
    <property type="protein sequence ID" value="TDN29479.1"/>
    <property type="molecule type" value="Genomic_DNA"/>
</dbReference>
<evidence type="ECO:0000313" key="7">
    <source>
        <dbReference type="Proteomes" id="UP000430323"/>
    </source>
</evidence>
<organism evidence="4 6">
    <name type="scientific">Lactobacillus crispatus</name>
    <dbReference type="NCBI Taxonomy" id="47770"/>
    <lineage>
        <taxon>Bacteria</taxon>
        <taxon>Bacillati</taxon>
        <taxon>Bacillota</taxon>
        <taxon>Bacilli</taxon>
        <taxon>Lactobacillales</taxon>
        <taxon>Lactobacillaceae</taxon>
        <taxon>Lactobacillus</taxon>
    </lineage>
</organism>
<evidence type="ECO:0000313" key="4">
    <source>
        <dbReference type="EMBL" id="TDN29595.1"/>
    </source>
</evidence>
<reference evidence="4 6" key="1">
    <citation type="submission" date="2017-06" db="EMBL/GenBank/DDBJ databases">
        <authorList>
            <person name="Swanenburg J."/>
            <person name="Kort R."/>
        </authorList>
    </citation>
    <scope>NUCLEOTIDE SEQUENCE [LARGE SCALE GENOMIC DNA]</scope>
    <source>
        <strain evidence="4 6">RL05</strain>
    </source>
</reference>
<evidence type="ECO:0000313" key="6">
    <source>
        <dbReference type="Proteomes" id="UP000295195"/>
    </source>
</evidence>
<dbReference type="AlphaFoldDB" id="A0A4R6CR03"/>
<dbReference type="EMBL" id="NKLP01000194">
    <property type="protein sequence ID" value="TDN29595.1"/>
    <property type="molecule type" value="Genomic_DNA"/>
</dbReference>